<protein>
    <submittedName>
        <fullName evidence="2">Uncharacterized protein</fullName>
    </submittedName>
</protein>
<keyword evidence="1" id="KW-0732">Signal</keyword>
<dbReference type="Proteomes" id="UP000321899">
    <property type="component" value="Unassembled WGS sequence"/>
</dbReference>
<evidence type="ECO:0000313" key="3">
    <source>
        <dbReference type="Proteomes" id="UP000321899"/>
    </source>
</evidence>
<evidence type="ECO:0000256" key="1">
    <source>
        <dbReference type="SAM" id="SignalP"/>
    </source>
</evidence>
<organism evidence="2 3">
    <name type="scientific">Desulfobotulus mexicanus</name>
    <dbReference type="NCBI Taxonomy" id="2586642"/>
    <lineage>
        <taxon>Bacteria</taxon>
        <taxon>Pseudomonadati</taxon>
        <taxon>Thermodesulfobacteriota</taxon>
        <taxon>Desulfobacteria</taxon>
        <taxon>Desulfobacterales</taxon>
        <taxon>Desulfobacteraceae</taxon>
        <taxon>Desulfobotulus</taxon>
    </lineage>
</organism>
<reference evidence="2 3" key="1">
    <citation type="submission" date="2019-06" db="EMBL/GenBank/DDBJ databases">
        <title>Desulfobotulus mexicanus sp. nov., a novel sulfate-reducing bacterium isolated from the sediment of an alkaline crater lake in Mexico.</title>
        <authorList>
            <person name="Hirschler-Rea A."/>
        </authorList>
    </citation>
    <scope>NUCLEOTIDE SEQUENCE [LARGE SCALE GENOMIC DNA]</scope>
    <source>
        <strain evidence="2 3">PAR22N</strain>
    </source>
</reference>
<dbReference type="AlphaFoldDB" id="A0A5S5MDY2"/>
<dbReference type="EMBL" id="VDMB01000018">
    <property type="protein sequence ID" value="TYT73889.1"/>
    <property type="molecule type" value="Genomic_DNA"/>
</dbReference>
<evidence type="ECO:0000313" key="2">
    <source>
        <dbReference type="EMBL" id="TYT73889.1"/>
    </source>
</evidence>
<keyword evidence="3" id="KW-1185">Reference proteome</keyword>
<proteinExistence type="predicted"/>
<comment type="caution">
    <text evidence="2">The sequence shown here is derived from an EMBL/GenBank/DDBJ whole genome shotgun (WGS) entry which is preliminary data.</text>
</comment>
<gene>
    <name evidence="2" type="ORF">FIM25_12685</name>
</gene>
<dbReference type="OrthoDB" id="9554253at2"/>
<sequence length="79" mass="8861">MKPIAFILYTLTCLALGSLLFQNNSTAAGYCSQKYYDVYELGAPSGYKATFGISFKEGVTRKDVIVDWKSNQNFVVYIK</sequence>
<feature type="chain" id="PRO_5024277040" evidence="1">
    <location>
        <begin position="28"/>
        <end position="79"/>
    </location>
</feature>
<feature type="signal peptide" evidence="1">
    <location>
        <begin position="1"/>
        <end position="27"/>
    </location>
</feature>
<dbReference type="RefSeq" id="WP_139449909.1">
    <property type="nucleotide sequence ID" value="NZ_VDMB01000018.1"/>
</dbReference>
<name>A0A5S5MDY2_9BACT</name>
<accession>A0A5S5MDY2</accession>